<comment type="caution">
    <text evidence="1">The sequence shown here is derived from an EMBL/GenBank/DDBJ whole genome shotgun (WGS) entry which is preliminary data.</text>
</comment>
<name>A0AAD4BB92_BOLED</name>
<proteinExistence type="predicted"/>
<gene>
    <name evidence="1" type="ORF">L210DRAFT_3656697</name>
</gene>
<dbReference type="EMBL" id="WHUW01000264">
    <property type="protein sequence ID" value="KAF8416282.1"/>
    <property type="molecule type" value="Genomic_DNA"/>
</dbReference>
<dbReference type="AlphaFoldDB" id="A0AAD4BB92"/>
<dbReference type="Proteomes" id="UP001194468">
    <property type="component" value="Unassembled WGS sequence"/>
</dbReference>
<keyword evidence="2" id="KW-1185">Reference proteome</keyword>
<evidence type="ECO:0000313" key="1">
    <source>
        <dbReference type="EMBL" id="KAF8416282.1"/>
    </source>
</evidence>
<reference evidence="1" key="2">
    <citation type="journal article" date="2020" name="Nat. Commun.">
        <title>Large-scale genome sequencing of mycorrhizal fungi provides insights into the early evolution of symbiotic traits.</title>
        <authorList>
            <person name="Miyauchi S."/>
            <person name="Kiss E."/>
            <person name="Kuo A."/>
            <person name="Drula E."/>
            <person name="Kohler A."/>
            <person name="Sanchez-Garcia M."/>
            <person name="Morin E."/>
            <person name="Andreopoulos B."/>
            <person name="Barry K.W."/>
            <person name="Bonito G."/>
            <person name="Buee M."/>
            <person name="Carver A."/>
            <person name="Chen C."/>
            <person name="Cichocki N."/>
            <person name="Clum A."/>
            <person name="Culley D."/>
            <person name="Crous P.W."/>
            <person name="Fauchery L."/>
            <person name="Girlanda M."/>
            <person name="Hayes R.D."/>
            <person name="Keri Z."/>
            <person name="LaButti K."/>
            <person name="Lipzen A."/>
            <person name="Lombard V."/>
            <person name="Magnuson J."/>
            <person name="Maillard F."/>
            <person name="Murat C."/>
            <person name="Nolan M."/>
            <person name="Ohm R.A."/>
            <person name="Pangilinan J."/>
            <person name="Pereira M.F."/>
            <person name="Perotto S."/>
            <person name="Peter M."/>
            <person name="Pfister S."/>
            <person name="Riley R."/>
            <person name="Sitrit Y."/>
            <person name="Stielow J.B."/>
            <person name="Szollosi G."/>
            <person name="Zifcakova L."/>
            <person name="Stursova M."/>
            <person name="Spatafora J.W."/>
            <person name="Tedersoo L."/>
            <person name="Vaario L.M."/>
            <person name="Yamada A."/>
            <person name="Yan M."/>
            <person name="Wang P."/>
            <person name="Xu J."/>
            <person name="Bruns T."/>
            <person name="Baldrian P."/>
            <person name="Vilgalys R."/>
            <person name="Dunand C."/>
            <person name="Henrissat B."/>
            <person name="Grigoriev I.V."/>
            <person name="Hibbett D."/>
            <person name="Nagy L.G."/>
            <person name="Martin F.M."/>
        </authorList>
    </citation>
    <scope>NUCLEOTIDE SEQUENCE</scope>
    <source>
        <strain evidence="1">BED1</strain>
    </source>
</reference>
<sequence length="76" mass="8041">MSAGFVWRLHLTLAPLKVAYGPTRSSVIARLSTAGSGPDSVPGTFDFRSSGLKFASLAAIPENQDINLDDHVKNGI</sequence>
<evidence type="ECO:0000313" key="2">
    <source>
        <dbReference type="Proteomes" id="UP001194468"/>
    </source>
</evidence>
<accession>A0AAD4BB92</accession>
<reference evidence="1" key="1">
    <citation type="submission" date="2019-10" db="EMBL/GenBank/DDBJ databases">
        <authorList>
            <consortium name="DOE Joint Genome Institute"/>
            <person name="Kuo A."/>
            <person name="Miyauchi S."/>
            <person name="Kiss E."/>
            <person name="Drula E."/>
            <person name="Kohler A."/>
            <person name="Sanchez-Garcia M."/>
            <person name="Andreopoulos B."/>
            <person name="Barry K.W."/>
            <person name="Bonito G."/>
            <person name="Buee M."/>
            <person name="Carver A."/>
            <person name="Chen C."/>
            <person name="Cichocki N."/>
            <person name="Clum A."/>
            <person name="Culley D."/>
            <person name="Crous P.W."/>
            <person name="Fauchery L."/>
            <person name="Girlanda M."/>
            <person name="Hayes R."/>
            <person name="Keri Z."/>
            <person name="LaButti K."/>
            <person name="Lipzen A."/>
            <person name="Lombard V."/>
            <person name="Magnuson J."/>
            <person name="Maillard F."/>
            <person name="Morin E."/>
            <person name="Murat C."/>
            <person name="Nolan M."/>
            <person name="Ohm R."/>
            <person name="Pangilinan J."/>
            <person name="Pereira M."/>
            <person name="Perotto S."/>
            <person name="Peter M."/>
            <person name="Riley R."/>
            <person name="Sitrit Y."/>
            <person name="Stielow B."/>
            <person name="Szollosi G."/>
            <person name="Zifcakova L."/>
            <person name="Stursova M."/>
            <person name="Spatafora J.W."/>
            <person name="Tedersoo L."/>
            <person name="Vaario L.-M."/>
            <person name="Yamada A."/>
            <person name="Yan M."/>
            <person name="Wang P."/>
            <person name="Xu J."/>
            <person name="Bruns T."/>
            <person name="Baldrian P."/>
            <person name="Vilgalys R."/>
            <person name="Henrissat B."/>
            <person name="Grigoriev I.V."/>
            <person name="Hibbett D."/>
            <person name="Nagy L.G."/>
            <person name="Martin F.M."/>
        </authorList>
    </citation>
    <scope>NUCLEOTIDE SEQUENCE</scope>
    <source>
        <strain evidence="1">BED1</strain>
    </source>
</reference>
<organism evidence="1 2">
    <name type="scientific">Boletus edulis BED1</name>
    <dbReference type="NCBI Taxonomy" id="1328754"/>
    <lineage>
        <taxon>Eukaryota</taxon>
        <taxon>Fungi</taxon>
        <taxon>Dikarya</taxon>
        <taxon>Basidiomycota</taxon>
        <taxon>Agaricomycotina</taxon>
        <taxon>Agaricomycetes</taxon>
        <taxon>Agaricomycetidae</taxon>
        <taxon>Boletales</taxon>
        <taxon>Boletineae</taxon>
        <taxon>Boletaceae</taxon>
        <taxon>Boletoideae</taxon>
        <taxon>Boletus</taxon>
    </lineage>
</organism>
<protein>
    <submittedName>
        <fullName evidence="1">Uncharacterized protein</fullName>
    </submittedName>
</protein>